<dbReference type="Proteomes" id="UP001596143">
    <property type="component" value="Unassembled WGS sequence"/>
</dbReference>
<dbReference type="InterPro" id="IPR040983">
    <property type="entry name" value="Bact_RF_family5"/>
</dbReference>
<organism evidence="1 2">
    <name type="scientific">Aliibacillus thermotolerans</name>
    <dbReference type="NCBI Taxonomy" id="1834418"/>
    <lineage>
        <taxon>Bacteria</taxon>
        <taxon>Bacillati</taxon>
        <taxon>Bacillota</taxon>
        <taxon>Bacilli</taxon>
        <taxon>Bacillales</taxon>
        <taxon>Bacillaceae</taxon>
        <taxon>Aliibacillus</taxon>
    </lineage>
</organism>
<sequence>MSLMEQVNALKSHYDETGILTIYLNTDAGDRGQQGQEWKIRLKNGLKRLKEYIEKSGSKEELKAFKSLADQVNQAITDQQRNFQKSYIYIATASGDVLVEKIVQAPVETSFHWEKEPVTDQLEQIQKTYPATGIVLMQKSEVLFIDAALGEIREEKRYNWEAESEDWREYKGNAPPERTASGTTQVDEVERRFDENRIRWYKKLAPLIDKEIKNRHLSGLYLVGSKEYLRDIEKHLGSKIMDTIPKNLISKPSHEVLNVVYDKEVR</sequence>
<proteinExistence type="predicted"/>
<accession>A0ABW0U3S6</accession>
<comment type="caution">
    <text evidence="1">The sequence shown here is derived from an EMBL/GenBank/DDBJ whole genome shotgun (WGS) entry which is preliminary data.</text>
</comment>
<protein>
    <submittedName>
        <fullName evidence="1">VLRF1 family aeRF1-type release factor</fullName>
    </submittedName>
</protein>
<name>A0ABW0U3S6_9BACI</name>
<dbReference type="Pfam" id="PF18846">
    <property type="entry name" value="baeRF_family5"/>
    <property type="match status" value="1"/>
</dbReference>
<evidence type="ECO:0000313" key="2">
    <source>
        <dbReference type="Proteomes" id="UP001596143"/>
    </source>
</evidence>
<dbReference type="EMBL" id="JBHSPF010000005">
    <property type="protein sequence ID" value="MFC5627506.1"/>
    <property type="molecule type" value="Genomic_DNA"/>
</dbReference>
<evidence type="ECO:0000313" key="1">
    <source>
        <dbReference type="EMBL" id="MFC5627506.1"/>
    </source>
</evidence>
<keyword evidence="2" id="KW-1185">Reference proteome</keyword>
<gene>
    <name evidence="1" type="ORF">ACFPTR_01160</name>
</gene>
<dbReference type="RefSeq" id="WP_270895662.1">
    <property type="nucleotide sequence ID" value="NZ_JBHSPF010000005.1"/>
</dbReference>
<reference evidence="2" key="1">
    <citation type="journal article" date="2019" name="Int. J. Syst. Evol. Microbiol.">
        <title>The Global Catalogue of Microorganisms (GCM) 10K type strain sequencing project: providing services to taxonomists for standard genome sequencing and annotation.</title>
        <authorList>
            <consortium name="The Broad Institute Genomics Platform"/>
            <consortium name="The Broad Institute Genome Sequencing Center for Infectious Disease"/>
            <person name="Wu L."/>
            <person name="Ma J."/>
        </authorList>
    </citation>
    <scope>NUCLEOTIDE SEQUENCE [LARGE SCALE GENOMIC DNA]</scope>
    <source>
        <strain evidence="2">CGMCC 1.15790</strain>
    </source>
</reference>